<dbReference type="CDD" id="cd17316">
    <property type="entry name" value="MFS_SV2_like"/>
    <property type="match status" value="1"/>
</dbReference>
<feature type="transmembrane region" description="Helical" evidence="6">
    <location>
        <begin position="113"/>
        <end position="137"/>
    </location>
</feature>
<evidence type="ECO:0000256" key="2">
    <source>
        <dbReference type="ARBA" id="ARBA00022692"/>
    </source>
</evidence>
<comment type="caution">
    <text evidence="8">The sequence shown here is derived from an EMBL/GenBank/DDBJ whole genome shotgun (WGS) entry which is preliminary data.</text>
</comment>
<gene>
    <name evidence="8" type="ORF">CI15_34820</name>
</gene>
<dbReference type="Pfam" id="PF07690">
    <property type="entry name" value="MFS_1"/>
    <property type="match status" value="1"/>
</dbReference>
<dbReference type="InterPro" id="IPR036259">
    <property type="entry name" value="MFS_trans_sf"/>
</dbReference>
<feature type="domain" description="Major facilitator superfamily (MFS) profile" evidence="7">
    <location>
        <begin position="24"/>
        <end position="445"/>
    </location>
</feature>
<evidence type="ECO:0000256" key="3">
    <source>
        <dbReference type="ARBA" id="ARBA00022989"/>
    </source>
</evidence>
<evidence type="ECO:0000313" key="9">
    <source>
        <dbReference type="Proteomes" id="UP000075613"/>
    </source>
</evidence>
<keyword evidence="4 6" id="KW-0472">Membrane</keyword>
<dbReference type="PANTHER" id="PTHR23508">
    <property type="entry name" value="CARBOXYLIC ACID TRANSPORTER PROTEIN HOMOLOG"/>
    <property type="match status" value="1"/>
</dbReference>
<feature type="transmembrane region" description="Helical" evidence="6">
    <location>
        <begin position="251"/>
        <end position="274"/>
    </location>
</feature>
<feature type="transmembrane region" description="Helical" evidence="6">
    <location>
        <begin position="318"/>
        <end position="336"/>
    </location>
</feature>
<evidence type="ECO:0000259" key="7">
    <source>
        <dbReference type="PROSITE" id="PS50850"/>
    </source>
</evidence>
<dbReference type="PROSITE" id="PS50850">
    <property type="entry name" value="MFS"/>
    <property type="match status" value="1"/>
</dbReference>
<evidence type="ECO:0000256" key="5">
    <source>
        <dbReference type="SAM" id="MobiDB-lite"/>
    </source>
</evidence>
<dbReference type="AlphaFoldDB" id="A0A149PCD5"/>
<evidence type="ECO:0000256" key="4">
    <source>
        <dbReference type="ARBA" id="ARBA00023136"/>
    </source>
</evidence>
<feature type="transmembrane region" description="Helical" evidence="6">
    <location>
        <begin position="286"/>
        <end position="306"/>
    </location>
</feature>
<dbReference type="PANTHER" id="PTHR23508:SF10">
    <property type="entry name" value="CARBOXYLIC ACID TRANSPORTER PROTEIN HOMOLOG"/>
    <property type="match status" value="1"/>
</dbReference>
<feature type="region of interest" description="Disordered" evidence="5">
    <location>
        <begin position="453"/>
        <end position="472"/>
    </location>
</feature>
<feature type="transmembrane region" description="Helical" evidence="6">
    <location>
        <begin position="179"/>
        <end position="198"/>
    </location>
</feature>
<feature type="transmembrane region" description="Helical" evidence="6">
    <location>
        <begin position="348"/>
        <end position="369"/>
    </location>
</feature>
<dbReference type="InterPro" id="IPR005829">
    <property type="entry name" value="Sugar_transporter_CS"/>
</dbReference>
<dbReference type="InterPro" id="IPR020846">
    <property type="entry name" value="MFS_dom"/>
</dbReference>
<dbReference type="RefSeq" id="WP_062138198.1">
    <property type="nucleotide sequence ID" value="NZ_LRBG01000039.1"/>
</dbReference>
<proteinExistence type="predicted"/>
<feature type="transmembrane region" description="Helical" evidence="6">
    <location>
        <begin position="23"/>
        <end position="50"/>
    </location>
</feature>
<evidence type="ECO:0000256" key="1">
    <source>
        <dbReference type="ARBA" id="ARBA00004141"/>
    </source>
</evidence>
<dbReference type="STRING" id="1399968.CI15_34820"/>
<dbReference type="InterPro" id="IPR011701">
    <property type="entry name" value="MFS"/>
</dbReference>
<dbReference type="Proteomes" id="UP000075613">
    <property type="component" value="Unassembled WGS sequence"/>
</dbReference>
<keyword evidence="2 6" id="KW-0812">Transmembrane</keyword>
<comment type="subcellular location">
    <subcellularLocation>
        <location evidence="1">Membrane</location>
        <topology evidence="1">Multi-pass membrane protein</topology>
    </subcellularLocation>
</comment>
<name>A0A149PCD5_9BURK</name>
<feature type="transmembrane region" description="Helical" evidence="6">
    <location>
        <begin position="381"/>
        <end position="402"/>
    </location>
</feature>
<protein>
    <recommendedName>
        <fullName evidence="7">Major facilitator superfamily (MFS) profile domain-containing protein</fullName>
    </recommendedName>
</protein>
<evidence type="ECO:0000256" key="6">
    <source>
        <dbReference type="SAM" id="Phobius"/>
    </source>
</evidence>
<dbReference type="PROSITE" id="PS00216">
    <property type="entry name" value="SUGAR_TRANSPORT_1"/>
    <property type="match status" value="1"/>
</dbReference>
<feature type="transmembrane region" description="Helical" evidence="6">
    <location>
        <begin position="56"/>
        <end position="78"/>
    </location>
</feature>
<organism evidence="8 9">
    <name type="scientific">Paraburkholderia monticola</name>
    <dbReference type="NCBI Taxonomy" id="1399968"/>
    <lineage>
        <taxon>Bacteria</taxon>
        <taxon>Pseudomonadati</taxon>
        <taxon>Pseudomonadota</taxon>
        <taxon>Betaproteobacteria</taxon>
        <taxon>Burkholderiales</taxon>
        <taxon>Burkholderiaceae</taxon>
        <taxon>Paraburkholderia</taxon>
    </lineage>
</organism>
<accession>A0A149PCD5</accession>
<keyword evidence="3 6" id="KW-1133">Transmembrane helix</keyword>
<feature type="transmembrane region" description="Helical" evidence="6">
    <location>
        <begin position="422"/>
        <end position="442"/>
    </location>
</feature>
<reference evidence="8 9" key="1">
    <citation type="journal article" date="2015" name="Int. J. Syst. Evol. Microbiol.">
        <title>Burkholderia monticola sp. nov., isolated from mountain soil.</title>
        <authorList>
            <person name="Baek I."/>
            <person name="Seo B."/>
            <person name="Lee I."/>
            <person name="Yi H."/>
            <person name="Chun J."/>
        </authorList>
    </citation>
    <scope>NUCLEOTIDE SEQUENCE [LARGE SCALE GENOMIC DNA]</scope>
    <source>
        <strain evidence="8 9">JC2948</strain>
    </source>
</reference>
<sequence>MLQTNNGRSPFQEQTELSGNQKLLLGLVGVGSMLEFWDAYLIGFIMAYLIKPWGLTYGMMGAVLLSSGAGAIVGGVVWGSMADRFGRKPVFVLSLMLLAAASVGLAFTPERGWIYMAALRVVIGFCTAGYFIQIALVHEFTPPRRRGMLTGIVSAITTGGLLLGAFSGAYVIPALGWRWTFALGAAPAVIALIGAVYIPESPRWLSLQGRDAAGRRSIAWALGKPSFEDQIDTPQPVASRGWFELLRCPRAVITATLINVGLIAGYYGIVLWAPTLLAQIQQFTPALAAKTMIGFAVLGMLARLSAAGLADRIGRRKTGGCFAIASALALLAAGYIGHGDWLTPSLFWAPLLLAFIFADGSFSVCAAYSTEIWPSRLRGTGSGYAGLAGSVGKILGPLGLAMTAGSNNVVMPSATVGVIVPAFQFLALCLLVCGVTYLTIGIEARGKALESMDQTEDEAHAASHSPEYSKNG</sequence>
<feature type="transmembrane region" description="Helical" evidence="6">
    <location>
        <begin position="90"/>
        <end position="107"/>
    </location>
</feature>
<keyword evidence="9" id="KW-1185">Reference proteome</keyword>
<dbReference type="GO" id="GO:0046943">
    <property type="term" value="F:carboxylic acid transmembrane transporter activity"/>
    <property type="evidence" value="ECO:0007669"/>
    <property type="project" value="TreeGrafter"/>
</dbReference>
<evidence type="ECO:0000313" key="8">
    <source>
        <dbReference type="EMBL" id="KXU82681.1"/>
    </source>
</evidence>
<dbReference type="Gene3D" id="1.20.1250.20">
    <property type="entry name" value="MFS general substrate transporter like domains"/>
    <property type="match status" value="1"/>
</dbReference>
<dbReference type="EMBL" id="LRBG01000039">
    <property type="protein sequence ID" value="KXU82681.1"/>
    <property type="molecule type" value="Genomic_DNA"/>
</dbReference>
<feature type="transmembrane region" description="Helical" evidence="6">
    <location>
        <begin position="149"/>
        <end position="173"/>
    </location>
</feature>
<dbReference type="SUPFAM" id="SSF103473">
    <property type="entry name" value="MFS general substrate transporter"/>
    <property type="match status" value="1"/>
</dbReference>
<dbReference type="GO" id="GO:0005886">
    <property type="term" value="C:plasma membrane"/>
    <property type="evidence" value="ECO:0007669"/>
    <property type="project" value="TreeGrafter"/>
</dbReference>